<feature type="transmembrane region" description="Helical" evidence="8">
    <location>
        <begin position="261"/>
        <end position="282"/>
    </location>
</feature>
<dbReference type="OrthoDB" id="9797363at2"/>
<dbReference type="NCBIfam" id="TIGR04178">
    <property type="entry name" value="exo_archaeo"/>
    <property type="match status" value="1"/>
</dbReference>
<evidence type="ECO:0000256" key="5">
    <source>
        <dbReference type="ARBA" id="ARBA00022801"/>
    </source>
</evidence>
<feature type="transmembrane region" description="Helical" evidence="8">
    <location>
        <begin position="51"/>
        <end position="69"/>
    </location>
</feature>
<dbReference type="NCBIfam" id="TIGR02602">
    <property type="entry name" value="8TM_EpsH"/>
    <property type="match status" value="1"/>
</dbReference>
<evidence type="ECO:0000256" key="3">
    <source>
        <dbReference type="ARBA" id="ARBA00022670"/>
    </source>
</evidence>
<dbReference type="InterPro" id="IPR026392">
    <property type="entry name" value="Exo/Archaeosortase_dom"/>
</dbReference>
<keyword evidence="7 8" id="KW-0472">Membrane</keyword>
<dbReference type="Proteomes" id="UP000444185">
    <property type="component" value="Unassembled WGS sequence"/>
</dbReference>
<dbReference type="InterPro" id="IPR013426">
    <property type="entry name" value="EpsH-like"/>
</dbReference>
<keyword evidence="3" id="KW-0645">Protease</keyword>
<keyword evidence="2" id="KW-1003">Cell membrane</keyword>
<evidence type="ECO:0000256" key="4">
    <source>
        <dbReference type="ARBA" id="ARBA00022692"/>
    </source>
</evidence>
<evidence type="ECO:0000256" key="1">
    <source>
        <dbReference type="ARBA" id="ARBA00004651"/>
    </source>
</evidence>
<organism evidence="9 10">
    <name type="scientific">Qipengyuania gaetbuli</name>
    <dbReference type="NCBI Taxonomy" id="266952"/>
    <lineage>
        <taxon>Bacteria</taxon>
        <taxon>Pseudomonadati</taxon>
        <taxon>Pseudomonadota</taxon>
        <taxon>Alphaproteobacteria</taxon>
        <taxon>Sphingomonadales</taxon>
        <taxon>Erythrobacteraceae</taxon>
        <taxon>Qipengyuania</taxon>
    </lineage>
</organism>
<evidence type="ECO:0000313" key="9">
    <source>
        <dbReference type="EMBL" id="MXO50408.1"/>
    </source>
</evidence>
<evidence type="ECO:0000256" key="7">
    <source>
        <dbReference type="ARBA" id="ARBA00023136"/>
    </source>
</evidence>
<keyword evidence="6 8" id="KW-1133">Transmembrane helix</keyword>
<dbReference type="NCBIfam" id="TIGR03109">
    <property type="entry name" value="exosort_XrtA"/>
    <property type="match status" value="1"/>
</dbReference>
<feature type="transmembrane region" description="Helical" evidence="8">
    <location>
        <begin position="131"/>
        <end position="147"/>
    </location>
</feature>
<gene>
    <name evidence="9" type="primary">xrtA</name>
    <name evidence="9" type="ORF">GRI42_03705</name>
</gene>
<feature type="transmembrane region" description="Helical" evidence="8">
    <location>
        <begin position="81"/>
        <end position="100"/>
    </location>
</feature>
<reference evidence="9 10" key="1">
    <citation type="submission" date="2019-12" db="EMBL/GenBank/DDBJ databases">
        <title>Genomic-based taxomic classification of the family Erythrobacteraceae.</title>
        <authorList>
            <person name="Xu L."/>
        </authorList>
    </citation>
    <scope>NUCLEOTIDE SEQUENCE [LARGE SCALE GENOMIC DNA]</scope>
    <source>
        <strain evidence="9 10">DSM 16225</strain>
    </source>
</reference>
<dbReference type="RefSeq" id="WP_160607007.1">
    <property type="nucleotide sequence ID" value="NZ_WTYF01000004.1"/>
</dbReference>
<keyword evidence="10" id="KW-1185">Reference proteome</keyword>
<dbReference type="Pfam" id="PF09721">
    <property type="entry name" value="Exosortase_EpsH"/>
    <property type="match status" value="1"/>
</dbReference>
<dbReference type="InterPro" id="IPR017540">
    <property type="entry name" value="Exosortase-1"/>
</dbReference>
<evidence type="ECO:0000256" key="6">
    <source>
        <dbReference type="ARBA" id="ARBA00022989"/>
    </source>
</evidence>
<feature type="transmembrane region" description="Helical" evidence="8">
    <location>
        <begin position="186"/>
        <end position="209"/>
    </location>
</feature>
<dbReference type="GO" id="GO:0005886">
    <property type="term" value="C:plasma membrane"/>
    <property type="evidence" value="ECO:0007669"/>
    <property type="project" value="UniProtKB-SubCell"/>
</dbReference>
<protein>
    <submittedName>
        <fullName evidence="9">Exosortase A</fullName>
        <ecNumber evidence="9">3.4.22.-</ecNumber>
    </submittedName>
</protein>
<feature type="transmembrane region" description="Helical" evidence="8">
    <location>
        <begin position="107"/>
        <end position="125"/>
    </location>
</feature>
<dbReference type="GO" id="GO:0006508">
    <property type="term" value="P:proteolysis"/>
    <property type="evidence" value="ECO:0007669"/>
    <property type="project" value="UniProtKB-KW"/>
</dbReference>
<sequence length="332" mass="36449">MQPDSAMTHAKARTASDGWKTAAHRLAVLWIALFGLTFGDWQRMAHQWWNIDTYSHILLIIPIIGWLAWLKRDDLAQVRPAGWWLGLVWMMAGLGLWLGGRWLDINLFAQAGVIAAFQGATLAIIGPRAGLILAFPLLYAFALVPFGDEIIPQLQTITAYLATWLTKLSGIETLSDGIYIETPAGLFIVAEACSGVKFLIAMMALGVMVAHTCFTSWKRRFWFLAACLVVPIVANGIRAWATIFIAQYVGAEAAGSFDHIVYGWFFFGFVIALVLGIAWRWFERDPEDAGFTASQVAGLPALTRFDRPARPLPVLAASLLVAGAFAAAVRPV</sequence>
<feature type="transmembrane region" description="Helical" evidence="8">
    <location>
        <begin position="312"/>
        <end position="329"/>
    </location>
</feature>
<feature type="transmembrane region" description="Helical" evidence="8">
    <location>
        <begin position="22"/>
        <end position="39"/>
    </location>
</feature>
<dbReference type="EC" id="3.4.22.-" evidence="9"/>
<feature type="transmembrane region" description="Helical" evidence="8">
    <location>
        <begin position="221"/>
        <end position="249"/>
    </location>
</feature>
<evidence type="ECO:0000256" key="8">
    <source>
        <dbReference type="SAM" id="Phobius"/>
    </source>
</evidence>
<dbReference type="InterPro" id="IPR019127">
    <property type="entry name" value="Exosortase"/>
</dbReference>
<comment type="subcellular location">
    <subcellularLocation>
        <location evidence="1">Cell membrane</location>
        <topology evidence="1">Multi-pass membrane protein</topology>
    </subcellularLocation>
</comment>
<evidence type="ECO:0000256" key="2">
    <source>
        <dbReference type="ARBA" id="ARBA00022475"/>
    </source>
</evidence>
<dbReference type="AlphaFoldDB" id="A0A844XZT4"/>
<comment type="caution">
    <text evidence="9">The sequence shown here is derived from an EMBL/GenBank/DDBJ whole genome shotgun (WGS) entry which is preliminary data.</text>
</comment>
<dbReference type="GO" id="GO:0008233">
    <property type="term" value="F:peptidase activity"/>
    <property type="evidence" value="ECO:0007669"/>
    <property type="project" value="UniProtKB-KW"/>
</dbReference>
<evidence type="ECO:0000313" key="10">
    <source>
        <dbReference type="Proteomes" id="UP000444185"/>
    </source>
</evidence>
<name>A0A844XZT4_9SPHN</name>
<accession>A0A844XZT4</accession>
<keyword evidence="5 9" id="KW-0378">Hydrolase</keyword>
<proteinExistence type="predicted"/>
<keyword evidence="4 8" id="KW-0812">Transmembrane</keyword>
<dbReference type="EMBL" id="WTYF01000004">
    <property type="protein sequence ID" value="MXO50408.1"/>
    <property type="molecule type" value="Genomic_DNA"/>
</dbReference>